<dbReference type="KEGG" id="teq:TEQUI_0652"/>
<name>A0A654KGS6_TAYEM</name>
<feature type="compositionally biased region" description="Polar residues" evidence="1">
    <location>
        <begin position="286"/>
        <end position="298"/>
    </location>
</feature>
<feature type="compositionally biased region" description="Low complexity" evidence="1">
    <location>
        <begin position="370"/>
        <end position="393"/>
    </location>
</feature>
<evidence type="ECO:0000256" key="1">
    <source>
        <dbReference type="SAM" id="MobiDB-lite"/>
    </source>
</evidence>
<feature type="transmembrane region" description="Helical" evidence="2">
    <location>
        <begin position="23"/>
        <end position="42"/>
    </location>
</feature>
<evidence type="ECO:0000256" key="2">
    <source>
        <dbReference type="SAM" id="Phobius"/>
    </source>
</evidence>
<proteinExistence type="predicted"/>
<feature type="region of interest" description="Disordered" evidence="1">
    <location>
        <begin position="265"/>
        <end position="301"/>
    </location>
</feature>
<protein>
    <submittedName>
        <fullName evidence="3">Uncharacterized protein</fullName>
    </submittedName>
</protein>
<sequence>MSSKQHDIKVINKTLSKLSRSRNIIRFLVSLLIIGLWAWGAYELYKYSQTIDYKPLTQYSEQVVKFLEQYGKYIWIGIIALISLIVLYAISSWISGSIARAGEIIPPYDAVNELICDLSTDGRRVLNWVWNTQREPITIKDIRETKTQLKNDRLELLNIIEKEANLLGIVPEHLSNDKNHMMQTNRLISERQKVDRLLGGVDLELEEQNASARAKSIATPVSQPAIKTQPQPVHNMTPRQYSSQPTVQPVNQTTAQPVQGTVAQHVAKPTSQPKTQQAQRPVAQPVHQTNTRTINPATTHVPPQVPSVSEGFVAAHPHTATLVNAQQQAQPQQQTQFQGQYQGQQQAQTQYQAQTSAGVRVEPTIQTVQQQPQPYVQAQPVQQPQPTQQPQQVHTINQQSDDVPLANPEVRVPKVNFINNPKNK</sequence>
<gene>
    <name evidence="3" type="ordered locus">TEQUI_0652</name>
</gene>
<keyword evidence="2" id="KW-1133">Transmembrane helix</keyword>
<keyword evidence="2" id="KW-0812">Transmembrane</keyword>
<feature type="region of interest" description="Disordered" evidence="1">
    <location>
        <begin position="370"/>
        <end position="407"/>
    </location>
</feature>
<evidence type="ECO:0000313" key="3">
    <source>
        <dbReference type="EMBL" id="ADU91590.1"/>
    </source>
</evidence>
<dbReference type="Proteomes" id="UP000007472">
    <property type="component" value="Chromosome"/>
</dbReference>
<feature type="compositionally biased region" description="Polar residues" evidence="1">
    <location>
        <begin position="269"/>
        <end position="279"/>
    </location>
</feature>
<dbReference type="AlphaFoldDB" id="A0A654KGS6"/>
<reference evidence="3 4" key="1">
    <citation type="journal article" date="2011" name="J. Bacteriol.">
        <title>Genome sequence of Taylorella equigenitalis MCE9, the causative agent of contagious equine metritis.</title>
        <authorList>
            <person name="Hebert L."/>
            <person name="Moumen B."/>
            <person name="Duquesne F."/>
            <person name="Breuil M.F."/>
            <person name="Laugier C."/>
            <person name="Batto J.M."/>
            <person name="Renault P."/>
            <person name="Petry S."/>
        </authorList>
    </citation>
    <scope>NUCLEOTIDE SEQUENCE [LARGE SCALE GENOMIC DNA]</scope>
    <source>
        <strain evidence="3 4">MCE9</strain>
    </source>
</reference>
<organism evidence="3 4">
    <name type="scientific">Taylorella equigenitalis (strain MCE9)</name>
    <dbReference type="NCBI Taxonomy" id="937774"/>
    <lineage>
        <taxon>Bacteria</taxon>
        <taxon>Pseudomonadati</taxon>
        <taxon>Pseudomonadota</taxon>
        <taxon>Betaproteobacteria</taxon>
        <taxon>Burkholderiales</taxon>
        <taxon>Alcaligenaceae</taxon>
        <taxon>Taylorella</taxon>
    </lineage>
</organism>
<feature type="transmembrane region" description="Helical" evidence="2">
    <location>
        <begin position="73"/>
        <end position="90"/>
    </location>
</feature>
<evidence type="ECO:0000313" key="4">
    <source>
        <dbReference type="Proteomes" id="UP000007472"/>
    </source>
</evidence>
<accession>A0A654KGS6</accession>
<dbReference type="EMBL" id="CP002456">
    <property type="protein sequence ID" value="ADU91590.1"/>
    <property type="molecule type" value="Genomic_DNA"/>
</dbReference>
<keyword evidence="2" id="KW-0472">Membrane</keyword>
<feature type="region of interest" description="Disordered" evidence="1">
    <location>
        <begin position="227"/>
        <end position="246"/>
    </location>
</feature>